<dbReference type="InterPro" id="IPR006056">
    <property type="entry name" value="RidA"/>
</dbReference>
<protein>
    <submittedName>
        <fullName evidence="2">2-iminobutanoate/2-iminopropanoate deaminase</fullName>
        <ecNumber evidence="2">3.5.99.10</ecNumber>
    </submittedName>
</protein>
<dbReference type="Gene3D" id="3.30.1330.40">
    <property type="entry name" value="RutC-like"/>
    <property type="match status" value="1"/>
</dbReference>
<comment type="caution">
    <text evidence="2">The sequence shown here is derived from an EMBL/GenBank/DDBJ whole genome shotgun (WGS) entry which is preliminary data.</text>
</comment>
<proteinExistence type="inferred from homology"/>
<reference evidence="2" key="1">
    <citation type="submission" date="2019-08" db="EMBL/GenBank/DDBJ databases">
        <authorList>
            <person name="Kucharzyk K."/>
            <person name="Murdoch R.W."/>
            <person name="Higgins S."/>
            <person name="Loffler F."/>
        </authorList>
    </citation>
    <scope>NUCLEOTIDE SEQUENCE</scope>
</reference>
<name>A0A644U8D0_9ZZZZ</name>
<accession>A0A644U8D0</accession>
<dbReference type="GO" id="GO:0120241">
    <property type="term" value="F:2-iminobutanoate/2-iminopropanoate deaminase"/>
    <property type="evidence" value="ECO:0007669"/>
    <property type="project" value="UniProtKB-EC"/>
</dbReference>
<dbReference type="EMBL" id="VSSQ01000085">
    <property type="protein sequence ID" value="MPL75123.1"/>
    <property type="molecule type" value="Genomic_DNA"/>
</dbReference>
<organism evidence="2">
    <name type="scientific">bioreactor metagenome</name>
    <dbReference type="NCBI Taxonomy" id="1076179"/>
    <lineage>
        <taxon>unclassified sequences</taxon>
        <taxon>metagenomes</taxon>
        <taxon>ecological metagenomes</taxon>
    </lineage>
</organism>
<dbReference type="InterPro" id="IPR035959">
    <property type="entry name" value="RutC-like_sf"/>
</dbReference>
<evidence type="ECO:0000256" key="1">
    <source>
        <dbReference type="ARBA" id="ARBA00010552"/>
    </source>
</evidence>
<sequence>MQMINTPYSLNSKGHYSPAVVYNGIVHVSGQLPINYAEGKTMPSGSIEEQTRQALENLNYVLKQAGSSKEKVLKTTVYIPDIAYWPIVNTIYQEFFGSHKPARTIVPTTALHFDALIEIDAVAAE</sequence>
<dbReference type="CDD" id="cd00448">
    <property type="entry name" value="YjgF_YER057c_UK114_family"/>
    <property type="match status" value="1"/>
</dbReference>
<dbReference type="Pfam" id="PF01042">
    <property type="entry name" value="Ribonuc_L-PSP"/>
    <property type="match status" value="1"/>
</dbReference>
<dbReference type="FunFam" id="3.30.1330.40:FF:000001">
    <property type="entry name" value="L-PSP family endoribonuclease"/>
    <property type="match status" value="1"/>
</dbReference>
<dbReference type="GO" id="GO:0005829">
    <property type="term" value="C:cytosol"/>
    <property type="evidence" value="ECO:0007669"/>
    <property type="project" value="TreeGrafter"/>
</dbReference>
<dbReference type="EC" id="3.5.99.10" evidence="2"/>
<dbReference type="PANTHER" id="PTHR11803:SF58">
    <property type="entry name" value="PROTEIN HMF1-RELATED"/>
    <property type="match status" value="1"/>
</dbReference>
<comment type="similarity">
    <text evidence="1">Belongs to the RutC family.</text>
</comment>
<keyword evidence="2" id="KW-0378">Hydrolase</keyword>
<evidence type="ECO:0000313" key="2">
    <source>
        <dbReference type="EMBL" id="MPL75123.1"/>
    </source>
</evidence>
<gene>
    <name evidence="2" type="primary">yabJ_4</name>
    <name evidence="2" type="ORF">SDC9_20944</name>
</gene>
<dbReference type="AlphaFoldDB" id="A0A644U8D0"/>
<dbReference type="InterPro" id="IPR006175">
    <property type="entry name" value="YjgF/YER057c/UK114"/>
</dbReference>
<dbReference type="NCBIfam" id="TIGR00004">
    <property type="entry name" value="Rid family detoxifying hydrolase"/>
    <property type="match status" value="1"/>
</dbReference>
<dbReference type="SUPFAM" id="SSF55298">
    <property type="entry name" value="YjgF-like"/>
    <property type="match status" value="1"/>
</dbReference>
<dbReference type="PANTHER" id="PTHR11803">
    <property type="entry name" value="2-IMINOBUTANOATE/2-IMINOPROPANOATE DEAMINASE RIDA"/>
    <property type="match status" value="1"/>
</dbReference>